<organism evidence="10 11">
    <name type="scientific">Methylobacterium adhaesivum</name>
    <dbReference type="NCBI Taxonomy" id="333297"/>
    <lineage>
        <taxon>Bacteria</taxon>
        <taxon>Pseudomonadati</taxon>
        <taxon>Pseudomonadota</taxon>
        <taxon>Alphaproteobacteria</taxon>
        <taxon>Hyphomicrobiales</taxon>
        <taxon>Methylobacteriaceae</taxon>
        <taxon>Methylobacterium</taxon>
    </lineage>
</organism>
<dbReference type="Pfam" id="PF02518">
    <property type="entry name" value="HATPase_c"/>
    <property type="match status" value="1"/>
</dbReference>
<keyword evidence="8" id="KW-0812">Transmembrane</keyword>
<keyword evidence="3" id="KW-0597">Phosphoprotein</keyword>
<sequence length="522" mass="56245">MSDLTAEMIQRGRGSYAPEAIRRREVAREMRSAREKLTSTSGLERAFDYELVRVYAQYRSGAVIPLALLGLAIVGTSALWVAPLIAVLWGACLMGAVALSWFATRRFLAQAPEAASVTTWRRTFMACEVVQSTSWALMIFVGTTPGARTFVLFGLVIVAAVATMLAATLPAAAVAALVPLNIAALSLLAFSHDMDTAMLVAMVVGAQVFFVGLARRVYASTVGALKSQAEKDAIFGELEQAKANSDEARRRAEEANLAKSRFLATMSHELRTPLNAILGFSEVMKNEVFGAHVAPSYKEYASDIHDSGLHLLNLIDEILDLSRIEAGRYELNEEAIQLGYAVDECRHMVGLRARSKGQTFHELIDDTLPRLWADERALRQIILNLLSNAVKFTPPGGEITIKVGWTSSGGQYVSVKDSGPGIPEDELGTVMSSFGRGSLAIKTAEQGSGLGLPIVKGLVDLHGGNFVLKSKPREGTEVVVTFPASRVMDALPALDLPSEAPFDRDVEHAADVTRGRSAARAA</sequence>
<evidence type="ECO:0000256" key="1">
    <source>
        <dbReference type="ARBA" id="ARBA00000085"/>
    </source>
</evidence>
<feature type="transmembrane region" description="Helical" evidence="8">
    <location>
        <begin position="174"/>
        <end position="191"/>
    </location>
</feature>
<comment type="caution">
    <text evidence="10">The sequence shown here is derived from an EMBL/GenBank/DDBJ whole genome shotgun (WGS) entry which is preliminary data.</text>
</comment>
<dbReference type="PRINTS" id="PR00344">
    <property type="entry name" value="BCTRLSENSOR"/>
</dbReference>
<evidence type="ECO:0000313" key="10">
    <source>
        <dbReference type="EMBL" id="MDN3592441.1"/>
    </source>
</evidence>
<dbReference type="InterPro" id="IPR050736">
    <property type="entry name" value="Sensor_HK_Regulatory"/>
</dbReference>
<keyword evidence="6" id="KW-0902">Two-component regulatory system</keyword>
<keyword evidence="11" id="KW-1185">Reference proteome</keyword>
<dbReference type="SMART" id="SM00388">
    <property type="entry name" value="HisKA"/>
    <property type="match status" value="1"/>
</dbReference>
<protein>
    <recommendedName>
        <fullName evidence="2">histidine kinase</fullName>
        <ecNumber evidence="2">2.7.13.3</ecNumber>
    </recommendedName>
</protein>
<evidence type="ECO:0000256" key="6">
    <source>
        <dbReference type="ARBA" id="ARBA00023012"/>
    </source>
</evidence>
<dbReference type="InterPro" id="IPR004358">
    <property type="entry name" value="Sig_transdc_His_kin-like_C"/>
</dbReference>
<feature type="domain" description="Histidine kinase" evidence="9">
    <location>
        <begin position="265"/>
        <end position="486"/>
    </location>
</feature>
<dbReference type="CDD" id="cd00075">
    <property type="entry name" value="HATPase"/>
    <property type="match status" value="1"/>
</dbReference>
<feature type="transmembrane region" description="Helical" evidence="8">
    <location>
        <begin position="197"/>
        <end position="218"/>
    </location>
</feature>
<evidence type="ECO:0000259" key="9">
    <source>
        <dbReference type="PROSITE" id="PS50109"/>
    </source>
</evidence>
<dbReference type="Proteomes" id="UP001224644">
    <property type="component" value="Unassembled WGS sequence"/>
</dbReference>
<evidence type="ECO:0000256" key="4">
    <source>
        <dbReference type="ARBA" id="ARBA00022679"/>
    </source>
</evidence>
<dbReference type="EMBL" id="JAUFPX010000017">
    <property type="protein sequence ID" value="MDN3592441.1"/>
    <property type="molecule type" value="Genomic_DNA"/>
</dbReference>
<dbReference type="CDD" id="cd00082">
    <property type="entry name" value="HisKA"/>
    <property type="match status" value="1"/>
</dbReference>
<evidence type="ECO:0000256" key="7">
    <source>
        <dbReference type="SAM" id="Coils"/>
    </source>
</evidence>
<dbReference type="InterPro" id="IPR036890">
    <property type="entry name" value="HATPase_C_sf"/>
</dbReference>
<keyword evidence="7" id="KW-0175">Coiled coil</keyword>
<comment type="catalytic activity">
    <reaction evidence="1">
        <text>ATP + protein L-histidine = ADP + protein N-phospho-L-histidine.</text>
        <dbReference type="EC" id="2.7.13.3"/>
    </reaction>
</comment>
<dbReference type="PROSITE" id="PS50109">
    <property type="entry name" value="HIS_KIN"/>
    <property type="match status" value="1"/>
</dbReference>
<feature type="transmembrane region" description="Helical" evidence="8">
    <location>
        <begin position="86"/>
        <end position="103"/>
    </location>
</feature>
<keyword evidence="8" id="KW-0472">Membrane</keyword>
<evidence type="ECO:0000256" key="2">
    <source>
        <dbReference type="ARBA" id="ARBA00012438"/>
    </source>
</evidence>
<dbReference type="PANTHER" id="PTHR43711:SF26">
    <property type="entry name" value="SENSOR HISTIDINE KINASE RCSC"/>
    <property type="match status" value="1"/>
</dbReference>
<reference evidence="11" key="1">
    <citation type="journal article" date="2019" name="Int. J. Syst. Evol. Microbiol.">
        <title>The Global Catalogue of Microorganisms (GCM) 10K type strain sequencing project: providing services to taxonomists for standard genome sequencing and annotation.</title>
        <authorList>
            <consortium name="The Broad Institute Genomics Platform"/>
            <consortium name="The Broad Institute Genome Sequencing Center for Infectious Disease"/>
            <person name="Wu L."/>
            <person name="Ma J."/>
        </authorList>
    </citation>
    <scope>NUCLEOTIDE SEQUENCE [LARGE SCALE GENOMIC DNA]</scope>
    <source>
        <strain evidence="11">CECT 7069</strain>
    </source>
</reference>
<proteinExistence type="predicted"/>
<name>A0ABT8BK07_9HYPH</name>
<dbReference type="PANTHER" id="PTHR43711">
    <property type="entry name" value="TWO-COMPONENT HISTIDINE KINASE"/>
    <property type="match status" value="1"/>
</dbReference>
<feature type="coiled-coil region" evidence="7">
    <location>
        <begin position="231"/>
        <end position="258"/>
    </location>
</feature>
<dbReference type="EC" id="2.7.13.3" evidence="2"/>
<keyword evidence="4" id="KW-0808">Transferase</keyword>
<dbReference type="GO" id="GO:0016301">
    <property type="term" value="F:kinase activity"/>
    <property type="evidence" value="ECO:0007669"/>
    <property type="project" value="UniProtKB-KW"/>
</dbReference>
<evidence type="ECO:0000256" key="3">
    <source>
        <dbReference type="ARBA" id="ARBA00022553"/>
    </source>
</evidence>
<dbReference type="RefSeq" id="WP_238227468.1">
    <property type="nucleotide sequence ID" value="NZ_BPQD01000028.1"/>
</dbReference>
<evidence type="ECO:0000313" key="11">
    <source>
        <dbReference type="Proteomes" id="UP001224644"/>
    </source>
</evidence>
<keyword evidence="5 10" id="KW-0418">Kinase</keyword>
<dbReference type="Gene3D" id="1.10.287.130">
    <property type="match status" value="1"/>
</dbReference>
<dbReference type="InterPro" id="IPR003594">
    <property type="entry name" value="HATPase_dom"/>
</dbReference>
<dbReference type="SUPFAM" id="SSF47384">
    <property type="entry name" value="Homodimeric domain of signal transducing histidine kinase"/>
    <property type="match status" value="1"/>
</dbReference>
<dbReference type="Gene3D" id="3.30.565.10">
    <property type="entry name" value="Histidine kinase-like ATPase, C-terminal domain"/>
    <property type="match status" value="1"/>
</dbReference>
<dbReference type="SMART" id="SM00387">
    <property type="entry name" value="HATPase_c"/>
    <property type="match status" value="1"/>
</dbReference>
<dbReference type="InterPro" id="IPR036097">
    <property type="entry name" value="HisK_dim/P_sf"/>
</dbReference>
<dbReference type="SUPFAM" id="SSF55874">
    <property type="entry name" value="ATPase domain of HSP90 chaperone/DNA topoisomerase II/histidine kinase"/>
    <property type="match status" value="1"/>
</dbReference>
<evidence type="ECO:0000256" key="8">
    <source>
        <dbReference type="SAM" id="Phobius"/>
    </source>
</evidence>
<gene>
    <name evidence="10" type="ORF">QWZ12_17755</name>
</gene>
<feature type="transmembrane region" description="Helical" evidence="8">
    <location>
        <begin position="62"/>
        <end position="80"/>
    </location>
</feature>
<dbReference type="InterPro" id="IPR005467">
    <property type="entry name" value="His_kinase_dom"/>
</dbReference>
<accession>A0ABT8BK07</accession>
<evidence type="ECO:0000256" key="5">
    <source>
        <dbReference type="ARBA" id="ARBA00022777"/>
    </source>
</evidence>
<keyword evidence="8" id="KW-1133">Transmembrane helix</keyword>
<dbReference type="InterPro" id="IPR003661">
    <property type="entry name" value="HisK_dim/P_dom"/>
</dbReference>
<dbReference type="Pfam" id="PF00512">
    <property type="entry name" value="HisKA"/>
    <property type="match status" value="1"/>
</dbReference>
<feature type="transmembrane region" description="Helical" evidence="8">
    <location>
        <begin position="149"/>
        <end position="167"/>
    </location>
</feature>